<dbReference type="InterPro" id="IPR035093">
    <property type="entry name" value="RelE/ParE_toxin_dom_sf"/>
</dbReference>
<evidence type="ECO:0000256" key="2">
    <source>
        <dbReference type="ARBA" id="ARBA00022649"/>
    </source>
</evidence>
<dbReference type="PANTHER" id="PTHR33755:SF6">
    <property type="entry name" value="PLASMID STABILIZATION SYSTEM PROTEIN"/>
    <property type="match status" value="1"/>
</dbReference>
<dbReference type="PANTHER" id="PTHR33755">
    <property type="entry name" value="TOXIN PARE1-RELATED"/>
    <property type="match status" value="1"/>
</dbReference>
<comment type="caution">
    <text evidence="3">The sequence shown here is derived from an EMBL/GenBank/DDBJ whole genome shotgun (WGS) entry which is preliminary data.</text>
</comment>
<dbReference type="Gene3D" id="3.30.2310.20">
    <property type="entry name" value="RelE-like"/>
    <property type="match status" value="1"/>
</dbReference>
<dbReference type="RefSeq" id="WP_309769633.1">
    <property type="nucleotide sequence ID" value="NZ_JAVIZC010000001.1"/>
</dbReference>
<proteinExistence type="inferred from homology"/>
<protein>
    <submittedName>
        <fullName evidence="3">Addiction module RelE/StbE family toxin</fullName>
    </submittedName>
</protein>
<dbReference type="EMBL" id="JAVIZC010000001">
    <property type="protein sequence ID" value="MDR6100583.1"/>
    <property type="molecule type" value="Genomic_DNA"/>
</dbReference>
<dbReference type="NCBIfam" id="TIGR02385">
    <property type="entry name" value="RelE_StbE"/>
    <property type="match status" value="1"/>
</dbReference>
<gene>
    <name evidence="3" type="ORF">QE369_000761</name>
</gene>
<dbReference type="Pfam" id="PF05016">
    <property type="entry name" value="ParE_toxin"/>
    <property type="match status" value="1"/>
</dbReference>
<organism evidence="3 4">
    <name type="scientific">Agrobacterium larrymoorei</name>
    <dbReference type="NCBI Taxonomy" id="160699"/>
    <lineage>
        <taxon>Bacteria</taxon>
        <taxon>Pseudomonadati</taxon>
        <taxon>Pseudomonadota</taxon>
        <taxon>Alphaproteobacteria</taxon>
        <taxon>Hyphomicrobiales</taxon>
        <taxon>Rhizobiaceae</taxon>
        <taxon>Rhizobium/Agrobacterium group</taxon>
        <taxon>Agrobacterium</taxon>
    </lineage>
</organism>
<evidence type="ECO:0000313" key="4">
    <source>
        <dbReference type="Proteomes" id="UP001255601"/>
    </source>
</evidence>
<reference evidence="3" key="1">
    <citation type="submission" date="2023-08" db="EMBL/GenBank/DDBJ databases">
        <title>Functional and genomic diversity of the sorghum phyllosphere microbiome.</title>
        <authorList>
            <person name="Shade A."/>
        </authorList>
    </citation>
    <scope>NUCLEOTIDE SEQUENCE</scope>
    <source>
        <strain evidence="3">SORGH_AS_0974</strain>
    </source>
</reference>
<keyword evidence="2" id="KW-1277">Toxin-antitoxin system</keyword>
<evidence type="ECO:0000256" key="1">
    <source>
        <dbReference type="ARBA" id="ARBA00006226"/>
    </source>
</evidence>
<evidence type="ECO:0000313" key="3">
    <source>
        <dbReference type="EMBL" id="MDR6100583.1"/>
    </source>
</evidence>
<accession>A0AAJ2ERM2</accession>
<dbReference type="Proteomes" id="UP001255601">
    <property type="component" value="Unassembled WGS sequence"/>
</dbReference>
<dbReference type="InterPro" id="IPR007712">
    <property type="entry name" value="RelE/ParE_toxin"/>
</dbReference>
<comment type="similarity">
    <text evidence="1">Belongs to the RelE toxin family.</text>
</comment>
<name>A0AAJ2ERM2_9HYPH</name>
<dbReference type="InterPro" id="IPR051803">
    <property type="entry name" value="TA_system_RelE-like_toxin"/>
</dbReference>
<sequence length="98" mass="11150">MKLLKIRWTLRALRRLDEIGEHIEKDDPAAAARVIARIVSAVEMLPAQPAIGRVGRIKGTREIVLADIPYIVPYRVKHDIEIVTVMHTSQKWPSSFRA</sequence>
<dbReference type="AlphaFoldDB" id="A0AAJ2ERM2"/>